<gene>
    <name evidence="1" type="ORF">ACFO5K_22865</name>
</gene>
<proteinExistence type="predicted"/>
<protein>
    <submittedName>
        <fullName evidence="1">Uncharacterized protein</fullName>
    </submittedName>
</protein>
<dbReference type="RefSeq" id="WP_378566685.1">
    <property type="nucleotide sequence ID" value="NZ_JBHSDL010000028.1"/>
</dbReference>
<comment type="caution">
    <text evidence="1">The sequence shown here is derived from an EMBL/GenBank/DDBJ whole genome shotgun (WGS) entry which is preliminary data.</text>
</comment>
<organism evidence="1 2">
    <name type="scientific">Nocardia halotolerans</name>
    <dbReference type="NCBI Taxonomy" id="1755878"/>
    <lineage>
        <taxon>Bacteria</taxon>
        <taxon>Bacillati</taxon>
        <taxon>Actinomycetota</taxon>
        <taxon>Actinomycetes</taxon>
        <taxon>Mycobacteriales</taxon>
        <taxon>Nocardiaceae</taxon>
        <taxon>Nocardia</taxon>
    </lineage>
</organism>
<evidence type="ECO:0000313" key="2">
    <source>
        <dbReference type="Proteomes" id="UP001595844"/>
    </source>
</evidence>
<sequence>MDAAAAGTYFDSQGWELSSDLLARYLDNKPAGFIYEISTRHYIRVMATAGAKAAFAQGVEEIKNQARQNPQIGITQELSSVWLGVQPGDDDDIDHALGHYDVAVGSDTTVSEVDGGLQAEIIYKTYVYEYYNYDKDSETGPLSVVNNEMRHLEEAGWARSFRVHGEAELLFRRVEKL</sequence>
<dbReference type="Proteomes" id="UP001595844">
    <property type="component" value="Unassembled WGS sequence"/>
</dbReference>
<dbReference type="EMBL" id="JBHSDL010000028">
    <property type="protein sequence ID" value="MFC4376934.1"/>
    <property type="molecule type" value="Genomic_DNA"/>
</dbReference>
<name>A0ABV8VLJ6_9NOCA</name>
<reference evidence="2" key="1">
    <citation type="journal article" date="2019" name="Int. J. Syst. Evol. Microbiol.">
        <title>The Global Catalogue of Microorganisms (GCM) 10K type strain sequencing project: providing services to taxonomists for standard genome sequencing and annotation.</title>
        <authorList>
            <consortium name="The Broad Institute Genomics Platform"/>
            <consortium name="The Broad Institute Genome Sequencing Center for Infectious Disease"/>
            <person name="Wu L."/>
            <person name="Ma J."/>
        </authorList>
    </citation>
    <scope>NUCLEOTIDE SEQUENCE [LARGE SCALE GENOMIC DNA]</scope>
    <source>
        <strain evidence="2">IBRC-M 10490</strain>
    </source>
</reference>
<accession>A0ABV8VLJ6</accession>
<keyword evidence="2" id="KW-1185">Reference proteome</keyword>
<evidence type="ECO:0000313" key="1">
    <source>
        <dbReference type="EMBL" id="MFC4376934.1"/>
    </source>
</evidence>